<reference evidence="12 13" key="1">
    <citation type="submission" date="2021-02" db="EMBL/GenBank/DDBJ databases">
        <title>Variation within the Batrachochytrium salamandrivorans European outbreak.</title>
        <authorList>
            <person name="Kelly M."/>
            <person name="Pasmans F."/>
            <person name="Shea T.P."/>
            <person name="Munoz J.F."/>
            <person name="Carranza S."/>
            <person name="Cuomo C.A."/>
            <person name="Martel A."/>
        </authorList>
    </citation>
    <scope>NUCLEOTIDE SEQUENCE [LARGE SCALE GENOMIC DNA]</scope>
    <source>
        <strain evidence="12 13">AMFP18/2</strain>
    </source>
</reference>
<keyword evidence="3" id="KW-0813">Transport</keyword>
<keyword evidence="4" id="KW-0509">mRNA transport</keyword>
<evidence type="ECO:0000313" key="12">
    <source>
        <dbReference type="EMBL" id="KAH6590416.1"/>
    </source>
</evidence>
<gene>
    <name evidence="12" type="ORF">BASA50_009391</name>
</gene>
<evidence type="ECO:0000256" key="5">
    <source>
        <dbReference type="ARBA" id="ARBA00022927"/>
    </source>
</evidence>
<evidence type="ECO:0000256" key="3">
    <source>
        <dbReference type="ARBA" id="ARBA00022448"/>
    </source>
</evidence>
<name>A0ABQ8F1I8_9FUNG</name>
<sequence>MAQNNLKNPFGSAGVAPAGGGFSFGQSFGAPATSGAGMFGSAAPAVAPSFGSAAPAVAPSFGSGGMFGSTAAAAPATSGAGMFGSAAPAVAPSFGSAAPAVAPSFGSGGMFGSTAPAASAPAVAPSFGSAAPAVAPSFGSGGMFGSTTAAAPATSGAGMFGSAAPAVAPSFGSGGMFGSTTAAAPAPGAPSGFPSFGKPIGATTATTATVAPPSFSFPAAPKLGQPAAASGFGFNAVSAVSTAPTTAFGVSGGQNPSTSTAPAAIGSTSVPAISGFSLPLVTTAPAAAQASKAVTAAPGSLQMPALGGISAPAANSVPTLTGFGVKPIVAATTVPTAPVVTATPTVAPPAKAEAGLAAAATGGIPLLKNKTLEDILNKWTSDLEVYTQEFRSQATELQKWDRTILENGATISRLYEELQITEGTQKEIDQNLEYIEAQQNELEATLDSYQAQVLALSQSDAQATQFRSSPADNEREKAYTLAENLNKQLDDMSLQLTVIIDDMNASRNAASSGGTSGGGGAVGSKPVAPEDDNPISAIVHILNDHLASLEWIDKTSNDLASRVVELKRISGNVGEQAERVHHGGAGGVGYGASTPLKR</sequence>
<keyword evidence="6" id="KW-0811">Translocation</keyword>
<keyword evidence="9" id="KW-0175">Coiled coil</keyword>
<evidence type="ECO:0000256" key="6">
    <source>
        <dbReference type="ARBA" id="ARBA00023010"/>
    </source>
</evidence>
<evidence type="ECO:0000313" key="13">
    <source>
        <dbReference type="Proteomes" id="UP001648503"/>
    </source>
</evidence>
<feature type="coiled-coil region" evidence="9">
    <location>
        <begin position="432"/>
        <end position="495"/>
    </location>
</feature>
<evidence type="ECO:0000256" key="10">
    <source>
        <dbReference type="SAM" id="MobiDB-lite"/>
    </source>
</evidence>
<comment type="similarity">
    <text evidence="2">Belongs to the nucleoporin NSP1/NUP62 family.</text>
</comment>
<comment type="subcellular location">
    <subcellularLocation>
        <location evidence="1">Nucleus</location>
        <location evidence="1">Nuclear pore complex</location>
    </subcellularLocation>
</comment>
<dbReference type="InterPro" id="IPR007758">
    <property type="entry name" value="Nucleoporin_NSP1_C"/>
</dbReference>
<evidence type="ECO:0000256" key="9">
    <source>
        <dbReference type="SAM" id="Coils"/>
    </source>
</evidence>
<keyword evidence="8" id="KW-0539">Nucleus</keyword>
<dbReference type="Proteomes" id="UP001648503">
    <property type="component" value="Unassembled WGS sequence"/>
</dbReference>
<accession>A0ABQ8F1I8</accession>
<evidence type="ECO:0000256" key="7">
    <source>
        <dbReference type="ARBA" id="ARBA00023132"/>
    </source>
</evidence>
<dbReference type="Pfam" id="PF05064">
    <property type="entry name" value="Nsp1_C"/>
    <property type="match status" value="1"/>
</dbReference>
<dbReference type="InterPro" id="IPR026010">
    <property type="entry name" value="NSP1/NUP62"/>
</dbReference>
<protein>
    <recommendedName>
        <fullName evidence="11">Nucleoporin NSP1-like C-terminal domain-containing protein</fullName>
    </recommendedName>
</protein>
<proteinExistence type="inferred from homology"/>
<evidence type="ECO:0000256" key="4">
    <source>
        <dbReference type="ARBA" id="ARBA00022816"/>
    </source>
</evidence>
<keyword evidence="13" id="KW-1185">Reference proteome</keyword>
<dbReference type="EMBL" id="JAFCIX010000433">
    <property type="protein sequence ID" value="KAH6590416.1"/>
    <property type="molecule type" value="Genomic_DNA"/>
</dbReference>
<evidence type="ECO:0000256" key="2">
    <source>
        <dbReference type="ARBA" id="ARBA00005911"/>
    </source>
</evidence>
<dbReference type="PANTHER" id="PTHR12084">
    <property type="entry name" value="NUCLEAR PORE GLYCOPROTEIN P62-RELATED"/>
    <property type="match status" value="1"/>
</dbReference>
<dbReference type="PANTHER" id="PTHR12084:SF0">
    <property type="entry name" value="NUCLEAR PORE GLYCOPROTEIN P62"/>
    <property type="match status" value="1"/>
</dbReference>
<keyword evidence="5" id="KW-0653">Protein transport</keyword>
<dbReference type="Gene3D" id="1.20.5.170">
    <property type="match status" value="1"/>
</dbReference>
<organism evidence="12 13">
    <name type="scientific">Batrachochytrium salamandrivorans</name>
    <dbReference type="NCBI Taxonomy" id="1357716"/>
    <lineage>
        <taxon>Eukaryota</taxon>
        <taxon>Fungi</taxon>
        <taxon>Fungi incertae sedis</taxon>
        <taxon>Chytridiomycota</taxon>
        <taxon>Chytridiomycota incertae sedis</taxon>
        <taxon>Chytridiomycetes</taxon>
        <taxon>Rhizophydiales</taxon>
        <taxon>Rhizophydiales incertae sedis</taxon>
        <taxon>Batrachochytrium</taxon>
    </lineage>
</organism>
<feature type="region of interest" description="Disordered" evidence="10">
    <location>
        <begin position="509"/>
        <end position="529"/>
    </location>
</feature>
<evidence type="ECO:0000256" key="1">
    <source>
        <dbReference type="ARBA" id="ARBA00004567"/>
    </source>
</evidence>
<evidence type="ECO:0000259" key="11">
    <source>
        <dbReference type="Pfam" id="PF05064"/>
    </source>
</evidence>
<feature type="domain" description="Nucleoporin NSP1-like C-terminal" evidence="11">
    <location>
        <begin position="366"/>
        <end position="459"/>
    </location>
</feature>
<comment type="caution">
    <text evidence="12">The sequence shown here is derived from an EMBL/GenBank/DDBJ whole genome shotgun (WGS) entry which is preliminary data.</text>
</comment>
<keyword evidence="7" id="KW-0906">Nuclear pore complex</keyword>
<evidence type="ECO:0000256" key="8">
    <source>
        <dbReference type="ARBA" id="ARBA00023242"/>
    </source>
</evidence>